<reference evidence="1" key="1">
    <citation type="submission" date="2014-11" db="EMBL/GenBank/DDBJ databases">
        <authorList>
            <person name="Amaro Gonzalez C."/>
        </authorList>
    </citation>
    <scope>NUCLEOTIDE SEQUENCE</scope>
</reference>
<organism evidence="1">
    <name type="scientific">Anguilla anguilla</name>
    <name type="common">European freshwater eel</name>
    <name type="synonym">Muraena anguilla</name>
    <dbReference type="NCBI Taxonomy" id="7936"/>
    <lineage>
        <taxon>Eukaryota</taxon>
        <taxon>Metazoa</taxon>
        <taxon>Chordata</taxon>
        <taxon>Craniata</taxon>
        <taxon>Vertebrata</taxon>
        <taxon>Euteleostomi</taxon>
        <taxon>Actinopterygii</taxon>
        <taxon>Neopterygii</taxon>
        <taxon>Teleostei</taxon>
        <taxon>Anguilliformes</taxon>
        <taxon>Anguillidae</taxon>
        <taxon>Anguilla</taxon>
    </lineage>
</organism>
<sequence length="25" mass="3165">MRNRLQREQCCNYPRSFKIHHVYQG</sequence>
<name>A0A0E9UDR5_ANGAN</name>
<reference evidence="1" key="2">
    <citation type="journal article" date="2015" name="Fish Shellfish Immunol.">
        <title>Early steps in the European eel (Anguilla anguilla)-Vibrio vulnificus interaction in the gills: Role of the RtxA13 toxin.</title>
        <authorList>
            <person name="Callol A."/>
            <person name="Pajuelo D."/>
            <person name="Ebbesson L."/>
            <person name="Teles M."/>
            <person name="MacKenzie S."/>
            <person name="Amaro C."/>
        </authorList>
    </citation>
    <scope>NUCLEOTIDE SEQUENCE</scope>
</reference>
<dbReference type="AlphaFoldDB" id="A0A0E9UDR5"/>
<dbReference type="EMBL" id="GBXM01045474">
    <property type="protein sequence ID" value="JAH63103.1"/>
    <property type="molecule type" value="Transcribed_RNA"/>
</dbReference>
<accession>A0A0E9UDR5</accession>
<proteinExistence type="predicted"/>
<evidence type="ECO:0000313" key="1">
    <source>
        <dbReference type="EMBL" id="JAH63103.1"/>
    </source>
</evidence>
<protein>
    <submittedName>
        <fullName evidence="1">Uncharacterized protein</fullName>
    </submittedName>
</protein>